<feature type="transmembrane region" description="Helical" evidence="7">
    <location>
        <begin position="73"/>
        <end position="93"/>
    </location>
</feature>
<feature type="transmembrane region" description="Helical" evidence="7">
    <location>
        <begin position="169"/>
        <end position="191"/>
    </location>
</feature>
<feature type="transmembrane region" description="Helical" evidence="7">
    <location>
        <begin position="303"/>
        <end position="323"/>
    </location>
</feature>
<keyword evidence="6 7" id="KW-0472">Membrane</keyword>
<evidence type="ECO:0000256" key="1">
    <source>
        <dbReference type="ARBA" id="ARBA00004127"/>
    </source>
</evidence>
<dbReference type="InterPro" id="IPR036259">
    <property type="entry name" value="MFS_trans_sf"/>
</dbReference>
<accession>D8M647</accession>
<dbReference type="Proteomes" id="UP000008312">
    <property type="component" value="Unassembled WGS sequence"/>
</dbReference>
<dbReference type="AlphaFoldDB" id="D8M647"/>
<feature type="transmembrane region" description="Helical" evidence="7">
    <location>
        <begin position="335"/>
        <end position="353"/>
    </location>
</feature>
<dbReference type="Pfam" id="PF07690">
    <property type="entry name" value="MFS_1"/>
    <property type="match status" value="1"/>
</dbReference>
<dbReference type="InterPro" id="IPR051788">
    <property type="entry name" value="MFS_Transporter"/>
</dbReference>
<dbReference type="InParanoid" id="D8M647"/>
<dbReference type="InterPro" id="IPR011701">
    <property type="entry name" value="MFS"/>
</dbReference>
<evidence type="ECO:0000256" key="4">
    <source>
        <dbReference type="ARBA" id="ARBA00022692"/>
    </source>
</evidence>
<evidence type="ECO:0000256" key="3">
    <source>
        <dbReference type="ARBA" id="ARBA00022448"/>
    </source>
</evidence>
<gene>
    <name evidence="8" type="ORF">GSBLH_T00006673001</name>
</gene>
<comment type="subcellular location">
    <subcellularLocation>
        <location evidence="1">Endomembrane system</location>
        <topology evidence="1">Multi-pass membrane protein</topology>
    </subcellularLocation>
</comment>
<evidence type="ECO:0000256" key="5">
    <source>
        <dbReference type="ARBA" id="ARBA00022989"/>
    </source>
</evidence>
<feature type="transmembrane region" description="Helical" evidence="7">
    <location>
        <begin position="136"/>
        <end position="157"/>
    </location>
</feature>
<name>D8M647_BLAHO</name>
<dbReference type="PANTHER" id="PTHR23514:SF3">
    <property type="entry name" value="BYPASS OF STOP CODON PROTEIN 6"/>
    <property type="match status" value="1"/>
</dbReference>
<evidence type="ECO:0000256" key="6">
    <source>
        <dbReference type="ARBA" id="ARBA00023136"/>
    </source>
</evidence>
<comment type="similarity">
    <text evidence="2">Belongs to the major facilitator superfamily.</text>
</comment>
<proteinExistence type="inferred from homology"/>
<reference evidence="8" key="1">
    <citation type="submission" date="2010-02" db="EMBL/GenBank/DDBJ databases">
        <title>Sequencing and annotation of the Blastocystis hominis genome.</title>
        <authorList>
            <person name="Wincker P."/>
        </authorList>
    </citation>
    <scope>NUCLEOTIDE SEQUENCE</scope>
    <source>
        <strain evidence="8">Singapore isolate B</strain>
    </source>
</reference>
<dbReference type="RefSeq" id="XP_012897804.1">
    <property type="nucleotide sequence ID" value="XM_013042350.1"/>
</dbReference>
<evidence type="ECO:0000256" key="7">
    <source>
        <dbReference type="SAM" id="Phobius"/>
    </source>
</evidence>
<keyword evidence="5 7" id="KW-1133">Transmembrane helix</keyword>
<dbReference type="SUPFAM" id="SSF103473">
    <property type="entry name" value="MFS general substrate transporter"/>
    <property type="match status" value="1"/>
</dbReference>
<protein>
    <recommendedName>
        <fullName evidence="10">Major facilitator superfamily (MFS) profile domain-containing protein</fullName>
    </recommendedName>
</protein>
<dbReference type="Gene3D" id="1.20.1250.20">
    <property type="entry name" value="MFS general substrate transporter like domains"/>
    <property type="match status" value="2"/>
</dbReference>
<feature type="transmembrane region" description="Helical" evidence="7">
    <location>
        <begin position="46"/>
        <end position="66"/>
    </location>
</feature>
<dbReference type="GO" id="GO:0022857">
    <property type="term" value="F:transmembrane transporter activity"/>
    <property type="evidence" value="ECO:0007669"/>
    <property type="project" value="InterPro"/>
</dbReference>
<keyword evidence="9" id="KW-1185">Reference proteome</keyword>
<feature type="transmembrane region" description="Helical" evidence="7">
    <location>
        <begin position="281"/>
        <end position="297"/>
    </location>
</feature>
<evidence type="ECO:0000313" key="8">
    <source>
        <dbReference type="EMBL" id="CBK23756.2"/>
    </source>
</evidence>
<feature type="transmembrane region" description="Helical" evidence="7">
    <location>
        <begin position="7"/>
        <end position="26"/>
    </location>
</feature>
<keyword evidence="4 7" id="KW-0812">Transmembrane</keyword>
<dbReference type="GO" id="GO:0012505">
    <property type="term" value="C:endomembrane system"/>
    <property type="evidence" value="ECO:0007669"/>
    <property type="project" value="UniProtKB-SubCell"/>
</dbReference>
<dbReference type="PANTHER" id="PTHR23514">
    <property type="entry name" value="BYPASS OF STOP CODON PROTEIN 6"/>
    <property type="match status" value="1"/>
</dbReference>
<evidence type="ECO:0000256" key="2">
    <source>
        <dbReference type="ARBA" id="ARBA00008335"/>
    </source>
</evidence>
<evidence type="ECO:0008006" key="10">
    <source>
        <dbReference type="Google" id="ProtNLM"/>
    </source>
</evidence>
<feature type="transmembrane region" description="Helical" evidence="7">
    <location>
        <begin position="212"/>
        <end position="236"/>
    </location>
</feature>
<dbReference type="EMBL" id="FN668661">
    <property type="protein sequence ID" value="CBK23756.2"/>
    <property type="molecule type" value="Genomic_DNA"/>
</dbReference>
<evidence type="ECO:0000313" key="9">
    <source>
        <dbReference type="Proteomes" id="UP000008312"/>
    </source>
</evidence>
<keyword evidence="3" id="KW-0813">Transport</keyword>
<sequence length="372" mass="42390">MESISKTSYWLLTLVIYLCVAANGFIDNMRSVTYPDIMQELHLDHVHYGMLQSLGQFSYLIWALLAAFSMPHIGFKATFSISLVITIIGSFLTIFTSNFWLLMFIQLLATCSNGVLDDGPSSLAVFLFTKHPAVMFCIMSGIYGFGAFVAPIFASFILKYIKESNYKQIYLWMNIPLAMVLIFMLCVPFAVKKPKTNPEEKKSVLHYLRSPLIWYCAILLNFLATAERGTLSWGTLYVEEVLHLDPEVGARLSSQFYFIFMCARMVGGFVADWIGPFLMEYIIIPLGIVVYVVGFLLGKNGLYVLPFTGLFVSLYWPTMVICCRRYWKDEVSIPISCMLPLQSVAGMIIQYSLGYMNDKWGPHDRVFDVHWL</sequence>
<dbReference type="GeneID" id="24922797"/>
<organism evidence="8">
    <name type="scientific">Blastocystis hominis</name>
    <dbReference type="NCBI Taxonomy" id="12968"/>
    <lineage>
        <taxon>Eukaryota</taxon>
        <taxon>Sar</taxon>
        <taxon>Stramenopiles</taxon>
        <taxon>Bigyra</taxon>
        <taxon>Opalozoa</taxon>
        <taxon>Opalinata</taxon>
        <taxon>Blastocystidae</taxon>
        <taxon>Blastocystis</taxon>
    </lineage>
</organism>
<dbReference type="GO" id="GO:0016020">
    <property type="term" value="C:membrane"/>
    <property type="evidence" value="ECO:0007669"/>
    <property type="project" value="TreeGrafter"/>
</dbReference>
<dbReference type="OrthoDB" id="413079at2759"/>